<dbReference type="InterPro" id="IPR007325">
    <property type="entry name" value="KFase/CYL"/>
</dbReference>
<dbReference type="Gene3D" id="3.50.30.50">
    <property type="entry name" value="Putative cyclase"/>
    <property type="match status" value="1"/>
</dbReference>
<gene>
    <name evidence="1" type="ORF">GCM10008906_23710</name>
</gene>
<sequence>MIDISIKLKRDHKVWDWLKSQNNKLISQGHIGTHIDVYKKSDIPEDYIKTKGILIDCSNYNLNEEIDLDILENITIRQNDFVMFKTNIQENNPYGSDVYINNHYQLSWTLIDFLINKNVSFIGIDCAGIRRGKEHFQADIKAEKNKTYIIENLDLSKLKYNNGNKFDVYTIWINNPLSTGLATRVIVE</sequence>
<dbReference type="Pfam" id="PF04199">
    <property type="entry name" value="Cyclase"/>
    <property type="match status" value="1"/>
</dbReference>
<dbReference type="Proteomes" id="UP001501510">
    <property type="component" value="Unassembled WGS sequence"/>
</dbReference>
<dbReference type="SUPFAM" id="SSF102198">
    <property type="entry name" value="Putative cyclase"/>
    <property type="match status" value="1"/>
</dbReference>
<evidence type="ECO:0000313" key="1">
    <source>
        <dbReference type="EMBL" id="GAA0741889.1"/>
    </source>
</evidence>
<dbReference type="InterPro" id="IPR037175">
    <property type="entry name" value="KFase_sf"/>
</dbReference>
<dbReference type="EMBL" id="BAAACG010000010">
    <property type="protein sequence ID" value="GAA0741889.1"/>
    <property type="molecule type" value="Genomic_DNA"/>
</dbReference>
<keyword evidence="2" id="KW-1185">Reference proteome</keyword>
<accession>A0ABP3UWS5</accession>
<organism evidence="1 2">
    <name type="scientific">Clostridium oceanicum</name>
    <dbReference type="NCBI Taxonomy" id="1543"/>
    <lineage>
        <taxon>Bacteria</taxon>
        <taxon>Bacillati</taxon>
        <taxon>Bacillota</taxon>
        <taxon>Clostridia</taxon>
        <taxon>Eubacteriales</taxon>
        <taxon>Clostridiaceae</taxon>
        <taxon>Clostridium</taxon>
    </lineage>
</organism>
<evidence type="ECO:0000313" key="2">
    <source>
        <dbReference type="Proteomes" id="UP001501510"/>
    </source>
</evidence>
<dbReference type="RefSeq" id="WP_343761828.1">
    <property type="nucleotide sequence ID" value="NZ_BAAACG010000010.1"/>
</dbReference>
<reference evidence="2" key="1">
    <citation type="journal article" date="2019" name="Int. J. Syst. Evol. Microbiol.">
        <title>The Global Catalogue of Microorganisms (GCM) 10K type strain sequencing project: providing services to taxonomists for standard genome sequencing and annotation.</title>
        <authorList>
            <consortium name="The Broad Institute Genomics Platform"/>
            <consortium name="The Broad Institute Genome Sequencing Center for Infectious Disease"/>
            <person name="Wu L."/>
            <person name="Ma J."/>
        </authorList>
    </citation>
    <scope>NUCLEOTIDE SEQUENCE [LARGE SCALE GENOMIC DNA]</scope>
    <source>
        <strain evidence="2">JCM 1407</strain>
    </source>
</reference>
<comment type="caution">
    <text evidence="1">The sequence shown here is derived from an EMBL/GenBank/DDBJ whole genome shotgun (WGS) entry which is preliminary data.</text>
</comment>
<name>A0ABP3UWS5_9CLOT</name>
<proteinExistence type="predicted"/>
<protein>
    <submittedName>
        <fullName evidence="1">Cyclase family protein</fullName>
    </submittedName>
</protein>